<dbReference type="GO" id="GO:0051715">
    <property type="term" value="P:cytolysis in another organism"/>
    <property type="evidence" value="ECO:0007669"/>
    <property type="project" value="InterPro"/>
</dbReference>
<dbReference type="PANTHER" id="PTHR40388:SF2">
    <property type="entry name" value="ACTINOPORIN-LIKE PROTEIN"/>
    <property type="match status" value="1"/>
</dbReference>
<dbReference type="PANTHER" id="PTHR40388">
    <property type="entry name" value="BRYOPORIN"/>
    <property type="match status" value="1"/>
</dbReference>
<evidence type="ECO:0000256" key="2">
    <source>
        <dbReference type="ARBA" id="ARBA00004532"/>
    </source>
</evidence>
<reference evidence="7" key="3">
    <citation type="submission" date="2025-09" db="UniProtKB">
        <authorList>
            <consortium name="Ensembl"/>
        </authorList>
    </citation>
    <scope>IDENTIFICATION</scope>
</reference>
<evidence type="ECO:0000313" key="8">
    <source>
        <dbReference type="Proteomes" id="UP000265120"/>
    </source>
</evidence>
<keyword evidence="3" id="KW-1052">Target cell membrane</keyword>
<sequence length="191" mass="20741">MLHSILYTLLVFPSVSDLLFDPTGCPDMPLRHCSVEIANNSAYYTLSNPRVFTKNGHCEVPLPPMVGPRSNATALFNKTTGAATGAVGVFTYDISNPDLDDYDHVVAVMYSVPFDRNVYSNWVGVGIFEKGIPCDQSLFNIMYDGSEDTFVRAEGNGSCVSFEGDYAIVAASMSESGEAVLKVEIHDTGFN</sequence>
<reference evidence="7" key="2">
    <citation type="submission" date="2025-08" db="UniProtKB">
        <authorList>
            <consortium name="Ensembl"/>
        </authorList>
    </citation>
    <scope>IDENTIFICATION</scope>
</reference>
<dbReference type="Gene3D" id="2.60.270.20">
    <property type="entry name" value="Cytolysin/lectin"/>
    <property type="match status" value="1"/>
</dbReference>
<feature type="signal peptide" evidence="6">
    <location>
        <begin position="1"/>
        <end position="17"/>
    </location>
</feature>
<evidence type="ECO:0000256" key="6">
    <source>
        <dbReference type="SAM" id="SignalP"/>
    </source>
</evidence>
<dbReference type="InterPro" id="IPR015926">
    <property type="entry name" value="Cytolysin/lectin"/>
</dbReference>
<feature type="chain" id="PRO_5017971056" evidence="6">
    <location>
        <begin position="18"/>
        <end position="191"/>
    </location>
</feature>
<comment type="subcellular location">
    <subcellularLocation>
        <location evidence="2">Nematocyst</location>
    </subcellularLocation>
    <subcellularLocation>
        <location evidence="1">Target cell membrane</location>
    </subcellularLocation>
</comment>
<dbReference type="Pfam" id="PF06369">
    <property type="entry name" value="Anemone_cytotox"/>
    <property type="match status" value="1"/>
</dbReference>
<name>A0A3P8WF02_CYNSE</name>
<dbReference type="GO" id="GO:0046931">
    <property type="term" value="P:pore complex assembly"/>
    <property type="evidence" value="ECO:0007669"/>
    <property type="project" value="InterPro"/>
</dbReference>
<keyword evidence="4" id="KW-1053">Target membrane</keyword>
<dbReference type="GO" id="GO:0042151">
    <property type="term" value="C:nematocyst"/>
    <property type="evidence" value="ECO:0007669"/>
    <property type="project" value="UniProtKB-SubCell"/>
</dbReference>
<dbReference type="SUPFAM" id="SSF63724">
    <property type="entry name" value="Cytolysin/lectin"/>
    <property type="match status" value="1"/>
</dbReference>
<proteinExistence type="predicted"/>
<keyword evidence="4" id="KW-0472">Membrane</keyword>
<dbReference type="Ensembl" id="ENSCSET00000026398.1">
    <property type="protein sequence ID" value="ENSCSEP00000026058.1"/>
    <property type="gene ID" value="ENSCSEG00000016632.1"/>
</dbReference>
<keyword evidence="6" id="KW-0732">Signal</keyword>
<dbReference type="GO" id="GO:0046930">
    <property type="term" value="C:pore complex"/>
    <property type="evidence" value="ECO:0007669"/>
    <property type="project" value="InterPro"/>
</dbReference>
<dbReference type="Proteomes" id="UP000265120">
    <property type="component" value="Chromosome 12"/>
</dbReference>
<evidence type="ECO:0000256" key="5">
    <source>
        <dbReference type="ARBA" id="ARBA00023331"/>
    </source>
</evidence>
<evidence type="ECO:0000256" key="1">
    <source>
        <dbReference type="ARBA" id="ARBA00004175"/>
    </source>
</evidence>
<evidence type="ECO:0000256" key="3">
    <source>
        <dbReference type="ARBA" id="ARBA00022537"/>
    </source>
</evidence>
<protein>
    <submittedName>
        <fullName evidence="7">Uncharacterized protein</fullName>
    </submittedName>
</protein>
<dbReference type="InParanoid" id="A0A3P8WF02"/>
<keyword evidence="8" id="KW-1185">Reference proteome</keyword>
<dbReference type="GeneTree" id="ENSGT00940000164286"/>
<evidence type="ECO:0000256" key="4">
    <source>
        <dbReference type="ARBA" id="ARBA00023298"/>
    </source>
</evidence>
<dbReference type="GO" id="GO:0015267">
    <property type="term" value="F:channel activity"/>
    <property type="evidence" value="ECO:0007669"/>
    <property type="project" value="InterPro"/>
</dbReference>
<dbReference type="OMA" id="YDIMYNG"/>
<dbReference type="GO" id="GO:0044218">
    <property type="term" value="C:other organism cell membrane"/>
    <property type="evidence" value="ECO:0007669"/>
    <property type="project" value="UniProtKB-KW"/>
</dbReference>
<organism evidence="7 8">
    <name type="scientific">Cynoglossus semilaevis</name>
    <name type="common">Tongue sole</name>
    <dbReference type="NCBI Taxonomy" id="244447"/>
    <lineage>
        <taxon>Eukaryota</taxon>
        <taxon>Metazoa</taxon>
        <taxon>Chordata</taxon>
        <taxon>Craniata</taxon>
        <taxon>Vertebrata</taxon>
        <taxon>Euteleostomi</taxon>
        <taxon>Actinopterygii</taxon>
        <taxon>Neopterygii</taxon>
        <taxon>Teleostei</taxon>
        <taxon>Neoteleostei</taxon>
        <taxon>Acanthomorphata</taxon>
        <taxon>Carangaria</taxon>
        <taxon>Pleuronectiformes</taxon>
        <taxon>Pleuronectoidei</taxon>
        <taxon>Cynoglossidae</taxon>
        <taxon>Cynoglossinae</taxon>
        <taxon>Cynoglossus</taxon>
    </lineage>
</organism>
<dbReference type="GO" id="GO:0006812">
    <property type="term" value="P:monoatomic cation transport"/>
    <property type="evidence" value="ECO:0007669"/>
    <property type="project" value="InterPro"/>
</dbReference>
<dbReference type="AlphaFoldDB" id="A0A3P8WF02"/>
<accession>A0A3P8WF02</accession>
<dbReference type="InterPro" id="IPR050677">
    <property type="entry name" value="Actinoporin_PFT"/>
</dbReference>
<dbReference type="InterPro" id="IPR009104">
    <property type="entry name" value="Anemon_actinoporin-like"/>
</dbReference>
<reference evidence="7 8" key="1">
    <citation type="journal article" date="2014" name="Nat. Genet.">
        <title>Whole-genome sequence of a flatfish provides insights into ZW sex chromosome evolution and adaptation to a benthic lifestyle.</title>
        <authorList>
            <person name="Chen S."/>
            <person name="Zhang G."/>
            <person name="Shao C."/>
            <person name="Huang Q."/>
            <person name="Liu G."/>
            <person name="Zhang P."/>
            <person name="Song W."/>
            <person name="An N."/>
            <person name="Chalopin D."/>
            <person name="Volff J.N."/>
            <person name="Hong Y."/>
            <person name="Li Q."/>
            <person name="Sha Z."/>
            <person name="Zhou H."/>
            <person name="Xie M."/>
            <person name="Yu Q."/>
            <person name="Liu Y."/>
            <person name="Xiang H."/>
            <person name="Wang N."/>
            <person name="Wu K."/>
            <person name="Yang C."/>
            <person name="Zhou Q."/>
            <person name="Liao X."/>
            <person name="Yang L."/>
            <person name="Hu Q."/>
            <person name="Zhang J."/>
            <person name="Meng L."/>
            <person name="Jin L."/>
            <person name="Tian Y."/>
            <person name="Lian J."/>
            <person name="Yang J."/>
            <person name="Miao G."/>
            <person name="Liu S."/>
            <person name="Liang Z."/>
            <person name="Yan F."/>
            <person name="Li Y."/>
            <person name="Sun B."/>
            <person name="Zhang H."/>
            <person name="Zhang J."/>
            <person name="Zhu Y."/>
            <person name="Du M."/>
            <person name="Zhao Y."/>
            <person name="Schartl M."/>
            <person name="Tang Q."/>
            <person name="Wang J."/>
        </authorList>
    </citation>
    <scope>NUCLEOTIDE SEQUENCE</scope>
</reference>
<evidence type="ECO:0000313" key="7">
    <source>
        <dbReference type="Ensembl" id="ENSCSEP00000026058.1"/>
    </source>
</evidence>
<keyword evidence="5" id="KW-0166">Nematocyst</keyword>